<dbReference type="EMBL" id="BSFD01000010">
    <property type="protein sequence ID" value="GLK49684.1"/>
    <property type="molecule type" value="Genomic_DNA"/>
</dbReference>
<evidence type="ECO:0000313" key="2">
    <source>
        <dbReference type="Proteomes" id="UP001143509"/>
    </source>
</evidence>
<dbReference type="Proteomes" id="UP001143509">
    <property type="component" value="Unassembled WGS sequence"/>
</dbReference>
<accession>A0ABQ5TA38</accession>
<evidence type="ECO:0008006" key="3">
    <source>
        <dbReference type="Google" id="ProtNLM"/>
    </source>
</evidence>
<name>A0ABQ5TA38_9CAUL</name>
<reference evidence="1" key="2">
    <citation type="submission" date="2023-01" db="EMBL/GenBank/DDBJ databases">
        <authorList>
            <person name="Sun Q."/>
            <person name="Evtushenko L."/>
        </authorList>
    </citation>
    <scope>NUCLEOTIDE SEQUENCE</scope>
    <source>
        <strain evidence="1">VKM B-1499</strain>
    </source>
</reference>
<sequence>MTVITHPRRPSRLAEMIDRPGGVSVGVALAQAQTNLDALKDQGLAIIVENIAALLAEQEPNIPEAARLDNAYAASGQIIDAASPFALDDLCTAAKGLCDLLDAAPREGGFDWRIATVHAQAMKLLLALPADAPETPQARTAIMANLGEVLKRKLPQAQA</sequence>
<dbReference type="RefSeq" id="WP_271165872.1">
    <property type="nucleotide sequence ID" value="NZ_BSFD01000010.1"/>
</dbReference>
<comment type="caution">
    <text evidence="1">The sequence shown here is derived from an EMBL/GenBank/DDBJ whole genome shotgun (WGS) entry which is preliminary data.</text>
</comment>
<proteinExistence type="predicted"/>
<evidence type="ECO:0000313" key="1">
    <source>
        <dbReference type="EMBL" id="GLK49684.1"/>
    </source>
</evidence>
<protein>
    <recommendedName>
        <fullName evidence="3">Chemotaxis protein CheE</fullName>
    </recommendedName>
</protein>
<organism evidence="1 2">
    <name type="scientific">Brevundimonas intermedia</name>
    <dbReference type="NCBI Taxonomy" id="74315"/>
    <lineage>
        <taxon>Bacteria</taxon>
        <taxon>Pseudomonadati</taxon>
        <taxon>Pseudomonadota</taxon>
        <taxon>Alphaproteobacteria</taxon>
        <taxon>Caulobacterales</taxon>
        <taxon>Caulobacteraceae</taxon>
        <taxon>Brevundimonas</taxon>
    </lineage>
</organism>
<gene>
    <name evidence="1" type="ORF">GCM10017620_26570</name>
</gene>
<reference evidence="1" key="1">
    <citation type="journal article" date="2014" name="Int. J. Syst. Evol. Microbiol.">
        <title>Complete genome of a new Firmicutes species belonging to the dominant human colonic microbiota ('Ruminococcus bicirculans') reveals two chromosomes and a selective capacity to utilize plant glucans.</title>
        <authorList>
            <consortium name="NISC Comparative Sequencing Program"/>
            <person name="Wegmann U."/>
            <person name="Louis P."/>
            <person name="Goesmann A."/>
            <person name="Henrissat B."/>
            <person name="Duncan S.H."/>
            <person name="Flint H.J."/>
        </authorList>
    </citation>
    <scope>NUCLEOTIDE SEQUENCE</scope>
    <source>
        <strain evidence="1">VKM B-1499</strain>
    </source>
</reference>
<keyword evidence="2" id="KW-1185">Reference proteome</keyword>